<dbReference type="Gene3D" id="2.60.40.1820">
    <property type="match status" value="1"/>
</dbReference>
<evidence type="ECO:0000313" key="3">
    <source>
        <dbReference type="Proteomes" id="UP001172082"/>
    </source>
</evidence>
<accession>A0ABT8KY37</accession>
<name>A0ABT8KY37_9BACT</name>
<feature type="domain" description="Late embryogenesis abundant protein LEA-2 subgroup" evidence="1">
    <location>
        <begin position="54"/>
        <end position="147"/>
    </location>
</feature>
<protein>
    <submittedName>
        <fullName evidence="2">LEA type 2 family protein</fullName>
    </submittedName>
</protein>
<sequence length="155" mass="17234">MSLIKRTIILALGPILFLSACGEYEAPEFHRIKNLKVHKVSGKIITLKGNALFTNPNSVGFKIKDIDIDLYIAEKNVAKITETSITKVPSDNNFEVPFEVNVPTKEIKGKVINQLLGMLGGQKMQIQFKGNIKFGKFGINKTTPVAHKDEIKLKI</sequence>
<evidence type="ECO:0000313" key="2">
    <source>
        <dbReference type="EMBL" id="MDN5204857.1"/>
    </source>
</evidence>
<dbReference type="Pfam" id="PF03168">
    <property type="entry name" value="LEA_2"/>
    <property type="match status" value="1"/>
</dbReference>
<dbReference type="InterPro" id="IPR004864">
    <property type="entry name" value="LEA_2"/>
</dbReference>
<dbReference type="Proteomes" id="UP001172082">
    <property type="component" value="Unassembled WGS sequence"/>
</dbReference>
<dbReference type="PROSITE" id="PS51257">
    <property type="entry name" value="PROKAR_LIPOPROTEIN"/>
    <property type="match status" value="1"/>
</dbReference>
<dbReference type="RefSeq" id="WP_346754880.1">
    <property type="nucleotide sequence ID" value="NZ_JAUJEA010000013.1"/>
</dbReference>
<proteinExistence type="predicted"/>
<comment type="caution">
    <text evidence="2">The sequence shown here is derived from an EMBL/GenBank/DDBJ whole genome shotgun (WGS) entry which is preliminary data.</text>
</comment>
<reference evidence="2" key="1">
    <citation type="submission" date="2023-06" db="EMBL/GenBank/DDBJ databases">
        <title>Genomic of Parafulvivirga corallium.</title>
        <authorList>
            <person name="Wang G."/>
        </authorList>
    </citation>
    <scope>NUCLEOTIDE SEQUENCE</scope>
    <source>
        <strain evidence="2">BMA10</strain>
    </source>
</reference>
<gene>
    <name evidence="2" type="ORF">QQ008_25930</name>
</gene>
<dbReference type="EMBL" id="JAUJEA010000013">
    <property type="protein sequence ID" value="MDN5204857.1"/>
    <property type="molecule type" value="Genomic_DNA"/>
</dbReference>
<keyword evidence="3" id="KW-1185">Reference proteome</keyword>
<organism evidence="2 3">
    <name type="scientific">Splendidivirga corallicola</name>
    <dbReference type="NCBI Taxonomy" id="3051826"/>
    <lineage>
        <taxon>Bacteria</taxon>
        <taxon>Pseudomonadati</taxon>
        <taxon>Bacteroidota</taxon>
        <taxon>Cytophagia</taxon>
        <taxon>Cytophagales</taxon>
        <taxon>Splendidivirgaceae</taxon>
        <taxon>Splendidivirga</taxon>
    </lineage>
</organism>
<dbReference type="SUPFAM" id="SSF117070">
    <property type="entry name" value="LEA14-like"/>
    <property type="match status" value="1"/>
</dbReference>
<evidence type="ECO:0000259" key="1">
    <source>
        <dbReference type="Pfam" id="PF03168"/>
    </source>
</evidence>